<gene>
    <name evidence="8" type="ORF">GCM10022267_31250</name>
</gene>
<dbReference type="EMBL" id="BAABBE010000007">
    <property type="protein sequence ID" value="GAA3642335.1"/>
    <property type="molecule type" value="Genomic_DNA"/>
</dbReference>
<protein>
    <recommendedName>
        <fullName evidence="10">Acyl-CoA oxidase</fullName>
    </recommendedName>
</protein>
<name>A0ABP7AXM3_9PSEU</name>
<evidence type="ECO:0000313" key="8">
    <source>
        <dbReference type="EMBL" id="GAA3642335.1"/>
    </source>
</evidence>
<dbReference type="Pfam" id="PF01756">
    <property type="entry name" value="ACOX"/>
    <property type="match status" value="1"/>
</dbReference>
<comment type="cofactor">
    <cofactor evidence="1">
        <name>FAD</name>
        <dbReference type="ChEBI" id="CHEBI:57692"/>
    </cofactor>
</comment>
<accession>A0ABP7AXM3</accession>
<dbReference type="InterPro" id="IPR012258">
    <property type="entry name" value="Acyl-CoA_oxidase"/>
</dbReference>
<keyword evidence="4" id="KW-0274">FAD</keyword>
<dbReference type="PANTHER" id="PTHR10909:SF382">
    <property type="entry name" value="ACYL-COENZYME A OXIDASE"/>
    <property type="match status" value="1"/>
</dbReference>
<evidence type="ECO:0008006" key="10">
    <source>
        <dbReference type="Google" id="ProtNLM"/>
    </source>
</evidence>
<proteinExistence type="inferred from homology"/>
<evidence type="ECO:0000256" key="4">
    <source>
        <dbReference type="ARBA" id="ARBA00022827"/>
    </source>
</evidence>
<dbReference type="Proteomes" id="UP001500711">
    <property type="component" value="Unassembled WGS sequence"/>
</dbReference>
<organism evidence="8 9">
    <name type="scientific">Lentzea roselyniae</name>
    <dbReference type="NCBI Taxonomy" id="531940"/>
    <lineage>
        <taxon>Bacteria</taxon>
        <taxon>Bacillati</taxon>
        <taxon>Actinomycetota</taxon>
        <taxon>Actinomycetes</taxon>
        <taxon>Pseudonocardiales</taxon>
        <taxon>Pseudonocardiaceae</taxon>
        <taxon>Lentzea</taxon>
    </lineage>
</organism>
<dbReference type="InterPro" id="IPR036250">
    <property type="entry name" value="AcylCo_DH-like_C"/>
</dbReference>
<dbReference type="PANTHER" id="PTHR10909">
    <property type="entry name" value="ELECTRON TRANSPORT OXIDOREDUCTASE"/>
    <property type="match status" value="1"/>
</dbReference>
<evidence type="ECO:0000256" key="1">
    <source>
        <dbReference type="ARBA" id="ARBA00001974"/>
    </source>
</evidence>
<dbReference type="InterPro" id="IPR055060">
    <property type="entry name" value="ACOX_C_alpha1"/>
</dbReference>
<comment type="similarity">
    <text evidence="2">Belongs to the acyl-CoA oxidase family.</text>
</comment>
<evidence type="ECO:0000256" key="3">
    <source>
        <dbReference type="ARBA" id="ARBA00022630"/>
    </source>
</evidence>
<keyword evidence="9" id="KW-1185">Reference proteome</keyword>
<feature type="domain" description="Acyl-CoA oxidase C-terminal" evidence="6">
    <location>
        <begin position="159"/>
        <end position="284"/>
    </location>
</feature>
<evidence type="ECO:0000313" key="9">
    <source>
        <dbReference type="Proteomes" id="UP001500711"/>
    </source>
</evidence>
<comment type="caution">
    <text evidence="8">The sequence shown here is derived from an EMBL/GenBank/DDBJ whole genome shotgun (WGS) entry which is preliminary data.</text>
</comment>
<reference evidence="9" key="1">
    <citation type="journal article" date="2019" name="Int. J. Syst. Evol. Microbiol.">
        <title>The Global Catalogue of Microorganisms (GCM) 10K type strain sequencing project: providing services to taxonomists for standard genome sequencing and annotation.</title>
        <authorList>
            <consortium name="The Broad Institute Genomics Platform"/>
            <consortium name="The Broad Institute Genome Sequencing Center for Infectious Disease"/>
            <person name="Wu L."/>
            <person name="Ma J."/>
        </authorList>
    </citation>
    <scope>NUCLEOTIDE SEQUENCE [LARGE SCALE GENOMIC DNA]</scope>
    <source>
        <strain evidence="9">JCM 17494</strain>
    </source>
</reference>
<feature type="domain" description="Acyl-CoA oxidase C-alpha1" evidence="7">
    <location>
        <begin position="2"/>
        <end position="118"/>
    </location>
</feature>
<evidence type="ECO:0000259" key="6">
    <source>
        <dbReference type="Pfam" id="PF01756"/>
    </source>
</evidence>
<evidence type="ECO:0000256" key="2">
    <source>
        <dbReference type="ARBA" id="ARBA00006288"/>
    </source>
</evidence>
<dbReference type="Pfam" id="PF22924">
    <property type="entry name" value="ACOX_C_alpha1"/>
    <property type="match status" value="1"/>
</dbReference>
<dbReference type="SUPFAM" id="SSF47203">
    <property type="entry name" value="Acyl-CoA dehydrogenase C-terminal domain-like"/>
    <property type="match status" value="2"/>
</dbReference>
<dbReference type="Gene3D" id="1.20.140.10">
    <property type="entry name" value="Butyryl-CoA Dehydrogenase, subunit A, domain 3"/>
    <property type="match status" value="2"/>
</dbReference>
<sequence>MLRHRSQQRALYSALATTYALTCHADRAKQARVAAMISNSEGKPPHPSTLDPLYRTLSLTKAITVWAAERLIAECRQRCGARGVFAVNRLLEYEGLAIVSNAAGGDNLLMALDAAKAMIGGIAYRAPQTELAEPKDMDLLDEQLWLGLAHSRERIMQAELAARIRRATDWDATPTEAWNDNIHGARDFVSVHGARLVLESMLAAVRRLPEEAAGALRPLCAFFAIEEIERGAAWLLCHELLAPEQVMAVPEQLNALCDQITPHVEVLLEAFGIPEDVLGVPISAGDHSMIVAADDAAGVPGQHIEQEPGAVAVRIP</sequence>
<keyword evidence="5" id="KW-0560">Oxidoreductase</keyword>
<keyword evidence="3" id="KW-0285">Flavoprotein</keyword>
<evidence type="ECO:0000259" key="7">
    <source>
        <dbReference type="Pfam" id="PF22924"/>
    </source>
</evidence>
<dbReference type="InterPro" id="IPR002655">
    <property type="entry name" value="Acyl-CoA_oxidase_C"/>
</dbReference>
<evidence type="ECO:0000256" key="5">
    <source>
        <dbReference type="ARBA" id="ARBA00023002"/>
    </source>
</evidence>